<dbReference type="RefSeq" id="WP_076408733.1">
    <property type="nucleotide sequence ID" value="NZ_AP028040.1"/>
</dbReference>
<accession>A0A1R1K339</accession>
<sequence length="344" mass="38352">MSHVEPTAPQVSLIVPVYNCERYLSDQLDALLADAALSLEVIAVDDGSTDGSVAILQARGATDARLRILRQPHQGLGAARNAGLRAARGAWVAFADADDLLPSAGLARWHEQAVSQGLEVLVGNAYRFTHAPAPMPRSPVLTRQPTAGAMTGEDWIAHCVAIGEWPHYVCLQLVKRELIARHGLAFDPSIFHEDILWTTQLALVARRIGFASEPVYGYRRNPDSITLSPSARIRQWRGVSYVHIIETLLALSRRQDLGQRTRVSIVRHVLHELLCFVDLLRKDVENPQARAQLARSMLDLRAWPRLVRHARGVTDLRRVFKAYRRLRRMAQGKGAFTPDMAVTR</sequence>
<evidence type="ECO:0000313" key="4">
    <source>
        <dbReference type="EMBL" id="OMG93738.1"/>
    </source>
</evidence>
<dbReference type="Pfam" id="PF00535">
    <property type="entry name" value="Glycos_transf_2"/>
    <property type="match status" value="1"/>
</dbReference>
<organism evidence="4 5">
    <name type="scientific">Alcaligenes xylosoxydans xylosoxydans</name>
    <name type="common">Achromobacter xylosoxidans</name>
    <dbReference type="NCBI Taxonomy" id="85698"/>
    <lineage>
        <taxon>Bacteria</taxon>
        <taxon>Pseudomonadati</taxon>
        <taxon>Pseudomonadota</taxon>
        <taxon>Betaproteobacteria</taxon>
        <taxon>Burkholderiales</taxon>
        <taxon>Alcaligenaceae</taxon>
        <taxon>Achromobacter</taxon>
    </lineage>
</organism>
<evidence type="ECO:0000256" key="2">
    <source>
        <dbReference type="ARBA" id="ARBA00022679"/>
    </source>
</evidence>
<feature type="domain" description="Glycosyltransferase 2-like" evidence="3">
    <location>
        <begin position="12"/>
        <end position="138"/>
    </location>
</feature>
<evidence type="ECO:0000259" key="3">
    <source>
        <dbReference type="Pfam" id="PF00535"/>
    </source>
</evidence>
<dbReference type="OrthoDB" id="9798249at2"/>
<dbReference type="GO" id="GO:0016758">
    <property type="term" value="F:hexosyltransferase activity"/>
    <property type="evidence" value="ECO:0007669"/>
    <property type="project" value="UniProtKB-ARBA"/>
</dbReference>
<protein>
    <submittedName>
        <fullName evidence="4">Glycosyltransferase</fullName>
    </submittedName>
</protein>
<dbReference type="AlphaFoldDB" id="A0A1R1K339"/>
<dbReference type="CDD" id="cd00761">
    <property type="entry name" value="Glyco_tranf_GTA_type"/>
    <property type="match status" value="1"/>
</dbReference>
<name>A0A1R1K339_ALCXX</name>
<comment type="caution">
    <text evidence="4">The sequence shown here is derived from an EMBL/GenBank/DDBJ whole genome shotgun (WGS) entry which is preliminary data.</text>
</comment>
<dbReference type="PANTHER" id="PTHR22916">
    <property type="entry name" value="GLYCOSYLTRANSFERASE"/>
    <property type="match status" value="1"/>
</dbReference>
<proteinExistence type="predicted"/>
<dbReference type="PANTHER" id="PTHR22916:SF51">
    <property type="entry name" value="GLYCOSYLTRANSFERASE EPSH-RELATED"/>
    <property type="match status" value="1"/>
</dbReference>
<evidence type="ECO:0000313" key="5">
    <source>
        <dbReference type="Proteomes" id="UP000187251"/>
    </source>
</evidence>
<keyword evidence="1" id="KW-0328">Glycosyltransferase</keyword>
<dbReference type="InterPro" id="IPR001173">
    <property type="entry name" value="Glyco_trans_2-like"/>
</dbReference>
<dbReference type="SUPFAM" id="SSF53448">
    <property type="entry name" value="Nucleotide-diphospho-sugar transferases"/>
    <property type="match status" value="1"/>
</dbReference>
<evidence type="ECO:0000256" key="1">
    <source>
        <dbReference type="ARBA" id="ARBA00022676"/>
    </source>
</evidence>
<dbReference type="InterPro" id="IPR029044">
    <property type="entry name" value="Nucleotide-diphossugar_trans"/>
</dbReference>
<reference evidence="4 5" key="1">
    <citation type="submission" date="2016-09" db="EMBL/GenBank/DDBJ databases">
        <title>Phylogenomics of Achromobacter.</title>
        <authorList>
            <person name="Jeukens J."/>
            <person name="Freschi L."/>
            <person name="Vincent A.T."/>
            <person name="Emond-Rheault J.-G."/>
            <person name="Kukavica-Ibrulj I."/>
            <person name="Charette S.J."/>
            <person name="Levesque R.C."/>
        </authorList>
    </citation>
    <scope>NUCLEOTIDE SEQUENCE [LARGE SCALE GENOMIC DNA]</scope>
    <source>
        <strain evidence="4 5">AUS488</strain>
    </source>
</reference>
<dbReference type="EMBL" id="MJMN01000001">
    <property type="protein sequence ID" value="OMG93738.1"/>
    <property type="molecule type" value="Genomic_DNA"/>
</dbReference>
<gene>
    <name evidence="4" type="ORF">BIZ92_05310</name>
</gene>
<dbReference type="Proteomes" id="UP000187251">
    <property type="component" value="Unassembled WGS sequence"/>
</dbReference>
<dbReference type="Gene3D" id="3.90.550.10">
    <property type="entry name" value="Spore Coat Polysaccharide Biosynthesis Protein SpsA, Chain A"/>
    <property type="match status" value="1"/>
</dbReference>
<keyword evidence="2 4" id="KW-0808">Transferase</keyword>